<dbReference type="RefSeq" id="WP_073074526.1">
    <property type="nucleotide sequence ID" value="NZ_MPPI01000039.1"/>
</dbReference>
<dbReference type="Proteomes" id="UP000238634">
    <property type="component" value="Unassembled WGS sequence"/>
</dbReference>
<comment type="caution">
    <text evidence="1">The sequence shown here is derived from an EMBL/GenBank/DDBJ whole genome shotgun (WGS) entry which is preliminary data.</text>
</comment>
<keyword evidence="1" id="KW-0966">Cell projection</keyword>
<protein>
    <submittedName>
        <fullName evidence="1">Flagellar assembly protein H</fullName>
    </submittedName>
</protein>
<dbReference type="STRING" id="1920490.GCA_001895925_02080"/>
<keyword evidence="1" id="KW-0969">Cilium</keyword>
<sequence>MYDDTCRFLAEHFSSDFASWLLGEPVEMTELKPSELSLDPIRTDALILLQSVASFLHLEFQTLPKDNVPFRMLDYRVRGYRKDPSKPMRQVVIYLKQTASERVYQTSFEMENTRHEFEVVRIWEQPAALFLQYSGLIPFASLGQSADAEETLRQAAQRINQIADSEAQANLIAASGILAGLRLEDEVVYQILRRDIMQESTVYRSIQRETQAENSRAIALNLLQEGVPIEIIVRSTGLSIQEVQQLQQQLNGSSQGGS</sequence>
<accession>A0A2T1D8S4</accession>
<dbReference type="AlphaFoldDB" id="A0A2T1D8S4"/>
<dbReference type="PANTHER" id="PTHR34613:SF1">
    <property type="entry name" value="SLL6017 PROTEIN"/>
    <property type="match status" value="1"/>
</dbReference>
<dbReference type="InterPro" id="IPR010106">
    <property type="entry name" value="RpnA"/>
</dbReference>
<dbReference type="EMBL" id="PVWG01000036">
    <property type="protein sequence ID" value="PSB16853.1"/>
    <property type="molecule type" value="Genomic_DNA"/>
</dbReference>
<reference evidence="1 2" key="1">
    <citation type="submission" date="2018-02" db="EMBL/GenBank/DDBJ databases">
        <authorList>
            <person name="Cohen D.B."/>
            <person name="Kent A.D."/>
        </authorList>
    </citation>
    <scope>NUCLEOTIDE SEQUENCE [LARGE SCALE GENOMIC DNA]</scope>
    <source>
        <strain evidence="1 2">ULC007</strain>
    </source>
</reference>
<proteinExistence type="predicted"/>
<keyword evidence="2" id="KW-1185">Reference proteome</keyword>
<gene>
    <name evidence="1" type="ORF">C7B65_20550</name>
</gene>
<evidence type="ECO:0000313" key="2">
    <source>
        <dbReference type="Proteomes" id="UP000238634"/>
    </source>
</evidence>
<organism evidence="1 2">
    <name type="scientific">Phormidesmis priestleyi ULC007</name>
    <dbReference type="NCBI Taxonomy" id="1920490"/>
    <lineage>
        <taxon>Bacteria</taxon>
        <taxon>Bacillati</taxon>
        <taxon>Cyanobacteriota</taxon>
        <taxon>Cyanophyceae</taxon>
        <taxon>Leptolyngbyales</taxon>
        <taxon>Leptolyngbyaceae</taxon>
        <taxon>Phormidesmis</taxon>
    </lineage>
</organism>
<dbReference type="NCBIfam" id="TIGR01784">
    <property type="entry name" value="T_den_put_tspse"/>
    <property type="match status" value="1"/>
</dbReference>
<dbReference type="OrthoDB" id="458251at2"/>
<evidence type="ECO:0000313" key="1">
    <source>
        <dbReference type="EMBL" id="PSB16853.1"/>
    </source>
</evidence>
<reference evidence="1 2" key="2">
    <citation type="submission" date="2018-03" db="EMBL/GenBank/DDBJ databases">
        <title>The ancient ancestry and fast evolution of plastids.</title>
        <authorList>
            <person name="Moore K.R."/>
            <person name="Magnabosco C."/>
            <person name="Momper L."/>
            <person name="Gold D.A."/>
            <person name="Bosak T."/>
            <person name="Fournier G.P."/>
        </authorList>
    </citation>
    <scope>NUCLEOTIDE SEQUENCE [LARGE SCALE GENOMIC DNA]</scope>
    <source>
        <strain evidence="1 2">ULC007</strain>
    </source>
</reference>
<keyword evidence="1" id="KW-0282">Flagellum</keyword>
<dbReference type="PANTHER" id="PTHR34613">
    <property type="entry name" value="SLL0800 PROTEIN"/>
    <property type="match status" value="1"/>
</dbReference>
<name>A0A2T1D8S4_9CYAN</name>